<keyword evidence="1" id="KW-0547">Nucleotide-binding</keyword>
<evidence type="ECO:0000259" key="3">
    <source>
        <dbReference type="PROSITE" id="PS51722"/>
    </source>
</evidence>
<evidence type="ECO:0000313" key="4">
    <source>
        <dbReference type="EMBL" id="ALM88583.1"/>
    </source>
</evidence>
<dbReference type="InterPro" id="IPR050100">
    <property type="entry name" value="TRAFAC_GTPase_members"/>
</dbReference>
<feature type="non-terminal residue" evidence="4">
    <location>
        <position position="303"/>
    </location>
</feature>
<dbReference type="SUPFAM" id="SSF50447">
    <property type="entry name" value="Translation proteins"/>
    <property type="match status" value="1"/>
</dbReference>
<dbReference type="PROSITE" id="PS51722">
    <property type="entry name" value="G_TR_2"/>
    <property type="match status" value="1"/>
</dbReference>
<proteinExistence type="evidence at transcript level"/>
<keyword evidence="2" id="KW-0342">GTP-binding</keyword>
<feature type="non-terminal residue" evidence="4">
    <location>
        <position position="1"/>
    </location>
</feature>
<dbReference type="Gene3D" id="3.40.50.300">
    <property type="entry name" value="P-loop containing nucleotide triphosphate hydrolases"/>
    <property type="match status" value="1"/>
</dbReference>
<organism evidence="4">
    <name type="scientific">Stephanoeca diplocostata</name>
    <dbReference type="NCBI Taxonomy" id="81535"/>
    <lineage>
        <taxon>Eukaryota</taxon>
        <taxon>Choanoflagellata</taxon>
        <taxon>Acanthoecida</taxon>
        <taxon>Stephanoecidae</taxon>
        <taxon>Stephanoeca</taxon>
    </lineage>
</organism>
<dbReference type="SUPFAM" id="SSF52540">
    <property type="entry name" value="P-loop containing nucleoside triphosphate hydrolases"/>
    <property type="match status" value="1"/>
</dbReference>
<dbReference type="PANTHER" id="PTHR23115">
    <property type="entry name" value="TRANSLATION FACTOR"/>
    <property type="match status" value="1"/>
</dbReference>
<dbReference type="GO" id="GO:0005525">
    <property type="term" value="F:GTP binding"/>
    <property type="evidence" value="ECO:0007669"/>
    <property type="project" value="UniProtKB-KW"/>
</dbReference>
<dbReference type="EMBL" id="KT757510">
    <property type="protein sequence ID" value="ALM88583.1"/>
    <property type="molecule type" value="mRNA"/>
</dbReference>
<reference evidence="4" key="1">
    <citation type="journal article" date="2017" name="Mol. Phylogenet. Evol.">
        <title>A six-gene phylogeny provides new insights into choanoflagellate evolution.</title>
        <authorList>
            <person name="Carr M."/>
            <person name="Richter D.J."/>
            <person name="Fozouni P."/>
            <person name="Smith T.J."/>
            <person name="Jeuck A."/>
            <person name="Leadbeater B.S."/>
            <person name="Nitsche F."/>
        </authorList>
    </citation>
    <scope>NUCLEOTIDE SEQUENCE</scope>
</reference>
<dbReference type="Pfam" id="PF00009">
    <property type="entry name" value="GTP_EFTU"/>
    <property type="match status" value="1"/>
</dbReference>
<keyword evidence="4" id="KW-0648">Protein biosynthesis</keyword>
<accession>A0A1C8EGG0</accession>
<dbReference type="GO" id="GO:0003924">
    <property type="term" value="F:GTPase activity"/>
    <property type="evidence" value="ECO:0007669"/>
    <property type="project" value="InterPro"/>
</dbReference>
<dbReference type="Gene3D" id="2.40.30.10">
    <property type="entry name" value="Translation factors"/>
    <property type="match status" value="1"/>
</dbReference>
<evidence type="ECO:0000256" key="2">
    <source>
        <dbReference type="ARBA" id="ARBA00023134"/>
    </source>
</evidence>
<sequence>AWVCDKLERRAGHSIETSFSRFGSADYDITAIDTPGTTNLLKNAISGCAQADAVVLVVSAADADVDRGLHVSDNTRQHIMMAQAFGIKKIAVAVNKMDITSWSQERFEDVKTKVSALLKNCGVNPKSVPFIPISAWRGENLSKEPEKLPWFQGWMAGPKTGTSLLSAIDTFGVDARTDKPLRIPIQHVYNVDGVGMVAAGCVATGKLTADSTVTLAPGAAKVDLTSIESHHRSIKVAEAGEYVGFNVKASAGEVCAGMVCGDANDDAPKEESFSAQVMVVNGQVSFRSGFSAILDCHTAHVPC</sequence>
<dbReference type="InterPro" id="IPR027417">
    <property type="entry name" value="P-loop_NTPase"/>
</dbReference>
<dbReference type="InterPro" id="IPR009000">
    <property type="entry name" value="Transl_B-barrel_sf"/>
</dbReference>
<gene>
    <name evidence="4" type="primary">ef1a</name>
</gene>
<dbReference type="GO" id="GO:0003746">
    <property type="term" value="F:translation elongation factor activity"/>
    <property type="evidence" value="ECO:0007669"/>
    <property type="project" value="UniProtKB-KW"/>
</dbReference>
<protein>
    <submittedName>
        <fullName evidence="4">Elongation factor 1A</fullName>
    </submittedName>
</protein>
<dbReference type="InterPro" id="IPR000795">
    <property type="entry name" value="T_Tr_GTP-bd_dom"/>
</dbReference>
<feature type="domain" description="Tr-type G" evidence="3">
    <location>
        <begin position="1"/>
        <end position="176"/>
    </location>
</feature>
<evidence type="ECO:0000256" key="1">
    <source>
        <dbReference type="ARBA" id="ARBA00022741"/>
    </source>
</evidence>
<dbReference type="AlphaFoldDB" id="A0A1C8EGG0"/>
<name>A0A1C8EGG0_9EUKA</name>
<keyword evidence="4" id="KW-0251">Elongation factor</keyword>